<dbReference type="PANTHER" id="PTHR33926">
    <property type="entry name" value="PROTEIN TIC 22, CHLOROPLASTIC"/>
    <property type="match status" value="1"/>
</dbReference>
<keyword evidence="2" id="KW-0150">Chloroplast</keyword>
<evidence type="ECO:0000256" key="4">
    <source>
        <dbReference type="SAM" id="MobiDB-lite"/>
    </source>
</evidence>
<keyword evidence="5" id="KW-0732">Signal</keyword>
<protein>
    <submittedName>
        <fullName evidence="6">Uncharacterized protein</fullName>
    </submittedName>
</protein>
<name>A0A7S4ARI0_9STRA</name>
<feature type="region of interest" description="Disordered" evidence="4">
    <location>
        <begin position="92"/>
        <end position="123"/>
    </location>
</feature>
<evidence type="ECO:0000256" key="3">
    <source>
        <dbReference type="ARBA" id="ARBA00022640"/>
    </source>
</evidence>
<dbReference type="AlphaFoldDB" id="A0A7S4ARI0"/>
<dbReference type="GO" id="GO:0009507">
    <property type="term" value="C:chloroplast"/>
    <property type="evidence" value="ECO:0007669"/>
    <property type="project" value="UniProtKB-SubCell"/>
</dbReference>
<dbReference type="GO" id="GO:0015031">
    <property type="term" value="P:protein transport"/>
    <property type="evidence" value="ECO:0007669"/>
    <property type="project" value="InterPro"/>
</dbReference>
<feature type="chain" id="PRO_5031403136" evidence="5">
    <location>
        <begin position="25"/>
        <end position="453"/>
    </location>
</feature>
<accession>A0A7S4ARI0</accession>
<proteinExistence type="predicted"/>
<evidence type="ECO:0000313" key="6">
    <source>
        <dbReference type="EMBL" id="CAE0724540.1"/>
    </source>
</evidence>
<reference evidence="6" key="1">
    <citation type="submission" date="2021-01" db="EMBL/GenBank/DDBJ databases">
        <authorList>
            <person name="Corre E."/>
            <person name="Pelletier E."/>
            <person name="Niang G."/>
            <person name="Scheremetjew M."/>
            <person name="Finn R."/>
            <person name="Kale V."/>
            <person name="Holt S."/>
            <person name="Cochrane G."/>
            <person name="Meng A."/>
            <person name="Brown T."/>
            <person name="Cohen L."/>
        </authorList>
    </citation>
    <scope>NUCLEOTIDE SEQUENCE</scope>
    <source>
        <strain evidence="6">10249 10 AB</strain>
    </source>
</reference>
<sequence length="453" mass="50024">MKFTANTIAVFLVVAASATTSIDAATNAAAIVDLPGTLINGVRRHLNFNGLLGSPTRPTNSASHTSYEKVMGHPVFQVTTSWGSAYMNMEELSEEDNGQQSSSSSEGSLEEDESTNKNNKLGVAKNGDEAAGIRQDRYRAISLYYMDPDDAIGAHAEFKQMDGMQDTDVRVTTVSLVKAIRSAANLGRGMLTGQPIDYHKGTVLPAKEGGSLRHKIMPPKKQLYYAARCHGRERIGLFSDSTDPAESRKDHEVAAVIGNSALAYRKSQRKQANRDRKLAYKPKNQLEADHAHMDGNLGIPVFYAPGMERRKSRVKSLVSGAARKEIPLFFNYEDLERAWQKTTPIGADKDKYLPNEPLEVEVFNLWDVLTSMEKDQARRAQARSKESPQNRLLQSLAHPFQNRFRNVVDNDGSSDGNESVLDSLVFIPSSDACTYKEGITARGNGKARLRPMR</sequence>
<comment type="subcellular location">
    <subcellularLocation>
        <location evidence="1">Plastid</location>
        <location evidence="1">Chloroplast</location>
    </subcellularLocation>
</comment>
<dbReference type="PANTHER" id="PTHR33926:SF4">
    <property type="entry name" value="PROTEIN TIC 22, CHLOROPLASTIC"/>
    <property type="match status" value="1"/>
</dbReference>
<keyword evidence="3" id="KW-0934">Plastid</keyword>
<evidence type="ECO:0000256" key="1">
    <source>
        <dbReference type="ARBA" id="ARBA00004229"/>
    </source>
</evidence>
<dbReference type="InterPro" id="IPR007378">
    <property type="entry name" value="Tic22-like"/>
</dbReference>
<gene>
    <name evidence="6" type="ORF">PAUS00366_LOCUS17297</name>
</gene>
<evidence type="ECO:0000256" key="2">
    <source>
        <dbReference type="ARBA" id="ARBA00022528"/>
    </source>
</evidence>
<dbReference type="EMBL" id="HBIX01025098">
    <property type="protein sequence ID" value="CAE0724540.1"/>
    <property type="molecule type" value="Transcribed_RNA"/>
</dbReference>
<evidence type="ECO:0000256" key="5">
    <source>
        <dbReference type="SAM" id="SignalP"/>
    </source>
</evidence>
<feature type="compositionally biased region" description="Low complexity" evidence="4">
    <location>
        <begin position="98"/>
        <end position="107"/>
    </location>
</feature>
<feature type="signal peptide" evidence="5">
    <location>
        <begin position="1"/>
        <end position="24"/>
    </location>
</feature>
<organism evidence="6">
    <name type="scientific">Pseudo-nitzschia australis</name>
    <dbReference type="NCBI Taxonomy" id="44445"/>
    <lineage>
        <taxon>Eukaryota</taxon>
        <taxon>Sar</taxon>
        <taxon>Stramenopiles</taxon>
        <taxon>Ochrophyta</taxon>
        <taxon>Bacillariophyta</taxon>
        <taxon>Bacillariophyceae</taxon>
        <taxon>Bacillariophycidae</taxon>
        <taxon>Bacillariales</taxon>
        <taxon>Bacillariaceae</taxon>
        <taxon>Pseudo-nitzschia</taxon>
    </lineage>
</organism>
<dbReference type="Gene3D" id="3.40.1350.100">
    <property type="match status" value="1"/>
</dbReference>